<keyword evidence="8" id="KW-1185">Reference proteome</keyword>
<dbReference type="PANTHER" id="PTHR30086">
    <property type="entry name" value="ARGININE EXPORTER PROTEIN ARGO"/>
    <property type="match status" value="1"/>
</dbReference>
<keyword evidence="3 6" id="KW-0812">Transmembrane</keyword>
<gene>
    <name evidence="7" type="ORF">ACFQJ6_18430</name>
</gene>
<dbReference type="Proteomes" id="UP001596407">
    <property type="component" value="Unassembled WGS sequence"/>
</dbReference>
<sequence length="220" mass="22289">MLSSIDLHTYLLFVTAAMALVLTPGPDTVFVLTQGVSAGKRGGLASAFGVSTGVLVHTSAAALGLAALLRASALAYATVKYAGAAYLLYLGAKTLWRGDDFELSDGTGSVAAPDSDLRSSYLRGVTVNVLNPKVALFFLAFLPQFVGAGAGGGAGTPTAEMLALGGTYAVLTACYLGTVGLLSGGVRTAFRTRPRLADGLRWVSGSVLVGLGAALALESR</sequence>
<evidence type="ECO:0000256" key="2">
    <source>
        <dbReference type="ARBA" id="ARBA00022475"/>
    </source>
</evidence>
<dbReference type="AlphaFoldDB" id="A0ABD5WQX9"/>
<evidence type="ECO:0000256" key="3">
    <source>
        <dbReference type="ARBA" id="ARBA00022692"/>
    </source>
</evidence>
<evidence type="ECO:0000313" key="7">
    <source>
        <dbReference type="EMBL" id="MFC7081775.1"/>
    </source>
</evidence>
<dbReference type="EMBL" id="JBHSZH010000005">
    <property type="protein sequence ID" value="MFC7081775.1"/>
    <property type="molecule type" value="Genomic_DNA"/>
</dbReference>
<feature type="transmembrane region" description="Helical" evidence="6">
    <location>
        <begin position="45"/>
        <end position="66"/>
    </location>
</feature>
<comment type="subcellular location">
    <subcellularLocation>
        <location evidence="1">Cell membrane</location>
        <topology evidence="1">Multi-pass membrane protein</topology>
    </subcellularLocation>
</comment>
<feature type="transmembrane region" description="Helical" evidence="6">
    <location>
        <begin position="73"/>
        <end position="92"/>
    </location>
</feature>
<accession>A0ABD5WQX9</accession>
<name>A0ABD5WQX9_9EURY</name>
<keyword evidence="4 6" id="KW-1133">Transmembrane helix</keyword>
<dbReference type="GO" id="GO:0005886">
    <property type="term" value="C:plasma membrane"/>
    <property type="evidence" value="ECO:0007669"/>
    <property type="project" value="UniProtKB-SubCell"/>
</dbReference>
<reference evidence="7 8" key="1">
    <citation type="journal article" date="2019" name="Int. J. Syst. Evol. Microbiol.">
        <title>The Global Catalogue of Microorganisms (GCM) 10K type strain sequencing project: providing services to taxonomists for standard genome sequencing and annotation.</title>
        <authorList>
            <consortium name="The Broad Institute Genomics Platform"/>
            <consortium name="The Broad Institute Genome Sequencing Center for Infectious Disease"/>
            <person name="Wu L."/>
            <person name="Ma J."/>
        </authorList>
    </citation>
    <scope>NUCLEOTIDE SEQUENCE [LARGE SCALE GENOMIC DNA]</scope>
    <source>
        <strain evidence="7 8">DT72</strain>
    </source>
</reference>
<dbReference type="RefSeq" id="WP_276280268.1">
    <property type="nucleotide sequence ID" value="NZ_CP119809.1"/>
</dbReference>
<dbReference type="InterPro" id="IPR001123">
    <property type="entry name" value="LeuE-type"/>
</dbReference>
<evidence type="ECO:0000256" key="4">
    <source>
        <dbReference type="ARBA" id="ARBA00022989"/>
    </source>
</evidence>
<dbReference type="GeneID" id="79304892"/>
<evidence type="ECO:0000313" key="8">
    <source>
        <dbReference type="Proteomes" id="UP001596407"/>
    </source>
</evidence>
<proteinExistence type="predicted"/>
<comment type="caution">
    <text evidence="7">The sequence shown here is derived from an EMBL/GenBank/DDBJ whole genome shotgun (WGS) entry which is preliminary data.</text>
</comment>
<dbReference type="Pfam" id="PF01810">
    <property type="entry name" value="LysE"/>
    <property type="match status" value="1"/>
</dbReference>
<feature type="transmembrane region" description="Helical" evidence="6">
    <location>
        <begin position="7"/>
        <end position="25"/>
    </location>
</feature>
<keyword evidence="5 6" id="KW-0472">Membrane</keyword>
<evidence type="ECO:0000256" key="1">
    <source>
        <dbReference type="ARBA" id="ARBA00004651"/>
    </source>
</evidence>
<evidence type="ECO:0000256" key="5">
    <source>
        <dbReference type="ARBA" id="ARBA00023136"/>
    </source>
</evidence>
<feature type="transmembrane region" description="Helical" evidence="6">
    <location>
        <begin position="199"/>
        <end position="217"/>
    </location>
</feature>
<feature type="transmembrane region" description="Helical" evidence="6">
    <location>
        <begin position="161"/>
        <end position="179"/>
    </location>
</feature>
<keyword evidence="2" id="KW-1003">Cell membrane</keyword>
<dbReference type="PANTHER" id="PTHR30086:SF20">
    <property type="entry name" value="ARGININE EXPORTER PROTEIN ARGO-RELATED"/>
    <property type="match status" value="1"/>
</dbReference>
<protein>
    <submittedName>
        <fullName evidence="7">LysE family translocator</fullName>
    </submittedName>
</protein>
<dbReference type="PIRSF" id="PIRSF006324">
    <property type="entry name" value="LeuE"/>
    <property type="match status" value="1"/>
</dbReference>
<organism evidence="7 8">
    <name type="scientific">Halorussus caseinilyticus</name>
    <dbReference type="NCBI Taxonomy" id="3034025"/>
    <lineage>
        <taxon>Archaea</taxon>
        <taxon>Methanobacteriati</taxon>
        <taxon>Methanobacteriota</taxon>
        <taxon>Stenosarchaea group</taxon>
        <taxon>Halobacteria</taxon>
        <taxon>Halobacteriales</taxon>
        <taxon>Haladaptataceae</taxon>
        <taxon>Halorussus</taxon>
    </lineage>
</organism>
<feature type="transmembrane region" description="Helical" evidence="6">
    <location>
        <begin position="134"/>
        <end position="154"/>
    </location>
</feature>
<evidence type="ECO:0000256" key="6">
    <source>
        <dbReference type="SAM" id="Phobius"/>
    </source>
</evidence>